<keyword evidence="4" id="KW-0804">Transcription</keyword>
<evidence type="ECO:0000259" key="5">
    <source>
        <dbReference type="PROSITE" id="PS50937"/>
    </source>
</evidence>
<dbReference type="eggNOG" id="COG4978">
    <property type="taxonomic scope" value="Bacteria"/>
</dbReference>
<dbReference type="Pfam" id="PF13411">
    <property type="entry name" value="MerR_1"/>
    <property type="match status" value="1"/>
</dbReference>
<dbReference type="InterPro" id="IPR000551">
    <property type="entry name" value="MerR-type_HTH_dom"/>
</dbReference>
<organism evidence="6 7">
    <name type="scientific">Enterococcus pallens ATCC BAA-351</name>
    <dbReference type="NCBI Taxonomy" id="1158607"/>
    <lineage>
        <taxon>Bacteria</taxon>
        <taxon>Bacillati</taxon>
        <taxon>Bacillota</taxon>
        <taxon>Bacilli</taxon>
        <taxon>Lactobacillales</taxon>
        <taxon>Enterococcaceae</taxon>
        <taxon>Enterococcus</taxon>
    </lineage>
</organism>
<keyword evidence="2" id="KW-0805">Transcription regulation</keyword>
<dbReference type="HOGENOM" id="CLU_065103_2_1_9"/>
<evidence type="ECO:0000313" key="6">
    <source>
        <dbReference type="EMBL" id="EOH97990.1"/>
    </source>
</evidence>
<dbReference type="InterPro" id="IPR010499">
    <property type="entry name" value="AraC_E-bd"/>
</dbReference>
<keyword evidence="1" id="KW-0678">Repressor</keyword>
<dbReference type="RefSeq" id="WP_010755721.1">
    <property type="nucleotide sequence ID" value="NZ_ASWD01000002.1"/>
</dbReference>
<dbReference type="EMBL" id="AJAQ01000001">
    <property type="protein sequence ID" value="EOH97990.1"/>
    <property type="molecule type" value="Genomic_DNA"/>
</dbReference>
<gene>
    <name evidence="6" type="ORF">UAU_00659</name>
</gene>
<sequence length="260" mass="29648">MLTISQFSKIAQVTTKTLRYYDEIDLLKPAIIDPNNGYRYYQSHQMATVFLIQKLRKYECSLNEIKEVLQDNQLLKPLLKKKQAEIDAKLNSYASLTDLLDKDLTALSEGNLFMAHQENIEVAATPELTIFSIRKVINVKHAGELINEVFEAISKEPFEPIGAPLFIYHSPEYNPESYDMEFAIPVPEVSPRTRSLPSVRAAKLYYAGNYQGLTEAYQQLGQWVEQQGYQVVGPTMELYLTDPNTTAADKNEVLIYLPID</sequence>
<dbReference type="GO" id="GO:0003677">
    <property type="term" value="F:DNA binding"/>
    <property type="evidence" value="ECO:0007669"/>
    <property type="project" value="UniProtKB-KW"/>
</dbReference>
<dbReference type="SUPFAM" id="SSF55136">
    <property type="entry name" value="Probable bacterial effector-binding domain"/>
    <property type="match status" value="1"/>
</dbReference>
<keyword evidence="3" id="KW-0238">DNA-binding</keyword>
<dbReference type="InterPro" id="IPR009061">
    <property type="entry name" value="DNA-bd_dom_put_sf"/>
</dbReference>
<dbReference type="PROSITE" id="PS50937">
    <property type="entry name" value="HTH_MERR_2"/>
    <property type="match status" value="1"/>
</dbReference>
<dbReference type="SMART" id="SM00422">
    <property type="entry name" value="HTH_MERR"/>
    <property type="match status" value="1"/>
</dbReference>
<evidence type="ECO:0000256" key="1">
    <source>
        <dbReference type="ARBA" id="ARBA00022491"/>
    </source>
</evidence>
<dbReference type="InterPro" id="IPR029442">
    <property type="entry name" value="GyrI-like"/>
</dbReference>
<dbReference type="PANTHER" id="PTHR30204">
    <property type="entry name" value="REDOX-CYCLING DRUG-SENSING TRANSCRIPTIONAL ACTIVATOR SOXR"/>
    <property type="match status" value="1"/>
</dbReference>
<keyword evidence="7" id="KW-1185">Reference proteome</keyword>
<dbReference type="Gene3D" id="1.10.1660.10">
    <property type="match status" value="1"/>
</dbReference>
<dbReference type="OrthoDB" id="9773308at2"/>
<dbReference type="PROSITE" id="PS00552">
    <property type="entry name" value="HTH_MERR_1"/>
    <property type="match status" value="1"/>
</dbReference>
<protein>
    <recommendedName>
        <fullName evidence="5">HTH merR-type domain-containing protein</fullName>
    </recommendedName>
</protein>
<dbReference type="SMART" id="SM00871">
    <property type="entry name" value="AraC_E_bind"/>
    <property type="match status" value="1"/>
</dbReference>
<accession>R2SRV2</accession>
<dbReference type="InterPro" id="IPR047057">
    <property type="entry name" value="MerR_fam"/>
</dbReference>
<feature type="domain" description="HTH merR-type" evidence="5">
    <location>
        <begin position="1"/>
        <end position="71"/>
    </location>
</feature>
<dbReference type="Gene3D" id="3.20.80.10">
    <property type="entry name" value="Regulatory factor, effector binding domain"/>
    <property type="match status" value="1"/>
</dbReference>
<evidence type="ECO:0000256" key="4">
    <source>
        <dbReference type="ARBA" id="ARBA00023163"/>
    </source>
</evidence>
<dbReference type="PATRIC" id="fig|1158607.3.peg.664"/>
<dbReference type="Proteomes" id="UP000013782">
    <property type="component" value="Unassembled WGS sequence"/>
</dbReference>
<dbReference type="eggNOG" id="COG0789">
    <property type="taxonomic scope" value="Bacteria"/>
</dbReference>
<evidence type="ECO:0000256" key="3">
    <source>
        <dbReference type="ARBA" id="ARBA00023125"/>
    </source>
</evidence>
<comment type="caution">
    <text evidence="6">The sequence shown here is derived from an EMBL/GenBank/DDBJ whole genome shotgun (WGS) entry which is preliminary data.</text>
</comment>
<dbReference type="STRING" id="160454.RV10_GL004594"/>
<evidence type="ECO:0000313" key="7">
    <source>
        <dbReference type="Proteomes" id="UP000013782"/>
    </source>
</evidence>
<name>R2SRV2_9ENTE</name>
<dbReference type="PANTHER" id="PTHR30204:SF69">
    <property type="entry name" value="MERR-FAMILY TRANSCRIPTIONAL REGULATOR"/>
    <property type="match status" value="1"/>
</dbReference>
<reference evidence="6 7" key="1">
    <citation type="submission" date="2013-02" db="EMBL/GenBank/DDBJ databases">
        <title>The Genome Sequence of Enterococcus pallens BAA-351.</title>
        <authorList>
            <consortium name="The Broad Institute Genome Sequencing Platform"/>
            <consortium name="The Broad Institute Genome Sequencing Center for Infectious Disease"/>
            <person name="Earl A.M."/>
            <person name="Gilmore M.S."/>
            <person name="Lebreton F."/>
            <person name="Walker B."/>
            <person name="Young S.K."/>
            <person name="Zeng Q."/>
            <person name="Gargeya S."/>
            <person name="Fitzgerald M."/>
            <person name="Haas B."/>
            <person name="Abouelleil A."/>
            <person name="Alvarado L."/>
            <person name="Arachchi H.M."/>
            <person name="Berlin A.M."/>
            <person name="Chapman S.B."/>
            <person name="Dewar J."/>
            <person name="Goldberg J."/>
            <person name="Griggs A."/>
            <person name="Gujja S."/>
            <person name="Hansen M."/>
            <person name="Howarth C."/>
            <person name="Imamovic A."/>
            <person name="Larimer J."/>
            <person name="McCowan C."/>
            <person name="Murphy C."/>
            <person name="Neiman D."/>
            <person name="Pearson M."/>
            <person name="Priest M."/>
            <person name="Roberts A."/>
            <person name="Saif S."/>
            <person name="Shea T."/>
            <person name="Sisk P."/>
            <person name="Sykes S."/>
            <person name="Wortman J."/>
            <person name="Nusbaum C."/>
            <person name="Birren B."/>
        </authorList>
    </citation>
    <scope>NUCLEOTIDE SEQUENCE [LARGE SCALE GENOMIC DNA]</scope>
    <source>
        <strain evidence="6 7">ATCC BAA-351</strain>
    </source>
</reference>
<evidence type="ECO:0000256" key="2">
    <source>
        <dbReference type="ARBA" id="ARBA00023015"/>
    </source>
</evidence>
<dbReference type="GO" id="GO:0003700">
    <property type="term" value="F:DNA-binding transcription factor activity"/>
    <property type="evidence" value="ECO:0007669"/>
    <property type="project" value="InterPro"/>
</dbReference>
<dbReference type="Pfam" id="PF06445">
    <property type="entry name" value="GyrI-like"/>
    <property type="match status" value="1"/>
</dbReference>
<dbReference type="InterPro" id="IPR011256">
    <property type="entry name" value="Reg_factor_effector_dom_sf"/>
</dbReference>
<proteinExistence type="predicted"/>
<dbReference type="SUPFAM" id="SSF46955">
    <property type="entry name" value="Putative DNA-binding domain"/>
    <property type="match status" value="1"/>
</dbReference>
<dbReference type="AlphaFoldDB" id="R2SRV2"/>